<feature type="transmembrane region" description="Helical" evidence="7">
    <location>
        <begin position="99"/>
        <end position="120"/>
    </location>
</feature>
<evidence type="ECO:0000256" key="3">
    <source>
        <dbReference type="ARBA" id="ARBA00022692"/>
    </source>
</evidence>
<gene>
    <name evidence="9" type="ORF">GCM10025883_29800</name>
</gene>
<feature type="domain" description="Major facilitator superfamily (MFS) profile" evidence="8">
    <location>
        <begin position="1"/>
        <end position="344"/>
    </location>
</feature>
<dbReference type="InterPro" id="IPR020846">
    <property type="entry name" value="MFS_dom"/>
</dbReference>
<feature type="transmembrane region" description="Helical" evidence="7">
    <location>
        <begin position="165"/>
        <end position="186"/>
    </location>
</feature>
<evidence type="ECO:0000313" key="10">
    <source>
        <dbReference type="Proteomes" id="UP001157126"/>
    </source>
</evidence>
<feature type="compositionally biased region" description="Basic and acidic residues" evidence="6">
    <location>
        <begin position="345"/>
        <end position="354"/>
    </location>
</feature>
<evidence type="ECO:0000256" key="1">
    <source>
        <dbReference type="ARBA" id="ARBA00004651"/>
    </source>
</evidence>
<evidence type="ECO:0000256" key="2">
    <source>
        <dbReference type="ARBA" id="ARBA00022475"/>
    </source>
</evidence>
<comment type="caution">
    <text evidence="9">The sequence shown here is derived from an EMBL/GenBank/DDBJ whole genome shotgun (WGS) entry which is preliminary data.</text>
</comment>
<dbReference type="SUPFAM" id="SSF103473">
    <property type="entry name" value="MFS general substrate transporter"/>
    <property type="match status" value="1"/>
</dbReference>
<dbReference type="Proteomes" id="UP001157126">
    <property type="component" value="Unassembled WGS sequence"/>
</dbReference>
<dbReference type="RefSeq" id="WP_284304551.1">
    <property type="nucleotide sequence ID" value="NZ_BSUO01000001.1"/>
</dbReference>
<comment type="subcellular location">
    <subcellularLocation>
        <location evidence="1">Cell membrane</location>
        <topology evidence="1">Multi-pass membrane protein</topology>
    </subcellularLocation>
</comment>
<keyword evidence="5 7" id="KW-0472">Membrane</keyword>
<feature type="transmembrane region" description="Helical" evidence="7">
    <location>
        <begin position="206"/>
        <end position="226"/>
    </location>
</feature>
<organism evidence="9 10">
    <name type="scientific">Mobilicoccus caccae</name>
    <dbReference type="NCBI Taxonomy" id="1859295"/>
    <lineage>
        <taxon>Bacteria</taxon>
        <taxon>Bacillati</taxon>
        <taxon>Actinomycetota</taxon>
        <taxon>Actinomycetes</taxon>
        <taxon>Micrococcales</taxon>
        <taxon>Dermatophilaceae</taxon>
        <taxon>Mobilicoccus</taxon>
    </lineage>
</organism>
<feature type="transmembrane region" description="Helical" evidence="7">
    <location>
        <begin position="318"/>
        <end position="340"/>
    </location>
</feature>
<dbReference type="InterPro" id="IPR011701">
    <property type="entry name" value="MFS"/>
</dbReference>
<keyword evidence="4 7" id="KW-1133">Transmembrane helix</keyword>
<feature type="transmembrane region" description="Helical" evidence="7">
    <location>
        <begin position="233"/>
        <end position="250"/>
    </location>
</feature>
<evidence type="ECO:0000256" key="4">
    <source>
        <dbReference type="ARBA" id="ARBA00022989"/>
    </source>
</evidence>
<feature type="transmembrane region" description="Helical" evidence="7">
    <location>
        <begin position="291"/>
        <end position="312"/>
    </location>
</feature>
<evidence type="ECO:0000256" key="5">
    <source>
        <dbReference type="ARBA" id="ARBA00023136"/>
    </source>
</evidence>
<protein>
    <submittedName>
        <fullName evidence="9">MFS transporter</fullName>
    </submittedName>
</protein>
<feature type="transmembrane region" description="Helical" evidence="7">
    <location>
        <begin position="126"/>
        <end position="145"/>
    </location>
</feature>
<evidence type="ECO:0000256" key="6">
    <source>
        <dbReference type="SAM" id="MobiDB-lite"/>
    </source>
</evidence>
<dbReference type="Gene3D" id="1.20.1250.20">
    <property type="entry name" value="MFS general substrate transporter like domains"/>
    <property type="match status" value="2"/>
</dbReference>
<keyword evidence="10" id="KW-1185">Reference proteome</keyword>
<evidence type="ECO:0000256" key="7">
    <source>
        <dbReference type="SAM" id="Phobius"/>
    </source>
</evidence>
<dbReference type="Pfam" id="PF07690">
    <property type="entry name" value="MFS_1"/>
    <property type="match status" value="1"/>
</dbReference>
<dbReference type="EMBL" id="BSUO01000001">
    <property type="protein sequence ID" value="GMA40935.1"/>
    <property type="molecule type" value="Genomic_DNA"/>
</dbReference>
<feature type="transmembrane region" description="Helical" evidence="7">
    <location>
        <begin position="63"/>
        <end position="87"/>
    </location>
</feature>
<dbReference type="InterPro" id="IPR036259">
    <property type="entry name" value="MFS_trans_sf"/>
</dbReference>
<feature type="transmembrane region" description="Helical" evidence="7">
    <location>
        <begin position="12"/>
        <end position="33"/>
    </location>
</feature>
<evidence type="ECO:0000313" key="9">
    <source>
        <dbReference type="EMBL" id="GMA40935.1"/>
    </source>
</evidence>
<dbReference type="InterPro" id="IPR050189">
    <property type="entry name" value="MFS_Efflux_Transporters"/>
</dbReference>
<feature type="transmembrane region" description="Helical" evidence="7">
    <location>
        <begin position="256"/>
        <end position="279"/>
    </location>
</feature>
<sequence>MDEGIVSASQLAFASTGAFVTYVAACALSGVLLGQGRWRASLLMCLLTGSGGCLVLASATTAWVFLTGAAVAGAAAGFASGAIAYRITRDTPAHIEPRAQAVANAGTGAGVALATALIMLPGGWRTLFTAAAVLAILSVLGFLALTRETTRPDTPTQGSETPGRVAALALPVALTMLMGFGSSVFWTFGRSTAEDAASLDEGASLLFWGAIGAAGVVGALSGDLSARFGTRTSWSVSSLLLGASIAGLPFATGLPMAAACGCVFGAVYVIACGLTIELARQAWPHAMGTGTAILFATIAVGQGAGGGVSGLLLDVIGITGLFTVGGALTALGAGLVWLLPARTSRPPEERDAHTRSRHRRRPGDGVVCALAGGEGTP</sequence>
<keyword evidence="3 7" id="KW-0812">Transmembrane</keyword>
<reference evidence="10" key="1">
    <citation type="journal article" date="2019" name="Int. J. Syst. Evol. Microbiol.">
        <title>The Global Catalogue of Microorganisms (GCM) 10K type strain sequencing project: providing services to taxonomists for standard genome sequencing and annotation.</title>
        <authorList>
            <consortium name="The Broad Institute Genomics Platform"/>
            <consortium name="The Broad Institute Genome Sequencing Center for Infectious Disease"/>
            <person name="Wu L."/>
            <person name="Ma J."/>
        </authorList>
    </citation>
    <scope>NUCLEOTIDE SEQUENCE [LARGE SCALE GENOMIC DNA]</scope>
    <source>
        <strain evidence="10">NBRC 113072</strain>
    </source>
</reference>
<name>A0ABQ6IU73_9MICO</name>
<accession>A0ABQ6IU73</accession>
<feature type="region of interest" description="Disordered" evidence="6">
    <location>
        <begin position="345"/>
        <end position="377"/>
    </location>
</feature>
<dbReference type="PANTHER" id="PTHR43124:SF3">
    <property type="entry name" value="CHLORAMPHENICOL EFFLUX PUMP RV0191"/>
    <property type="match status" value="1"/>
</dbReference>
<keyword evidence="2" id="KW-1003">Cell membrane</keyword>
<evidence type="ECO:0000259" key="8">
    <source>
        <dbReference type="PROSITE" id="PS50850"/>
    </source>
</evidence>
<dbReference type="PROSITE" id="PS50850">
    <property type="entry name" value="MFS"/>
    <property type="match status" value="1"/>
</dbReference>
<proteinExistence type="predicted"/>
<feature type="transmembrane region" description="Helical" evidence="7">
    <location>
        <begin position="40"/>
        <end position="57"/>
    </location>
</feature>
<dbReference type="PANTHER" id="PTHR43124">
    <property type="entry name" value="PURINE EFFLUX PUMP PBUE"/>
    <property type="match status" value="1"/>
</dbReference>